<keyword evidence="4" id="KW-0067">ATP-binding</keyword>
<evidence type="ECO:0000313" key="8">
    <source>
        <dbReference type="Proteomes" id="UP000693970"/>
    </source>
</evidence>
<feature type="domain" description="Protein kinase" evidence="6">
    <location>
        <begin position="114"/>
        <end position="416"/>
    </location>
</feature>
<evidence type="ECO:0000259" key="6">
    <source>
        <dbReference type="PROSITE" id="PS50011"/>
    </source>
</evidence>
<dbReference type="InterPro" id="IPR001245">
    <property type="entry name" value="Ser-Thr/Tyr_kinase_cat_dom"/>
</dbReference>
<feature type="compositionally biased region" description="Low complexity" evidence="5">
    <location>
        <begin position="17"/>
        <end position="30"/>
    </location>
</feature>
<dbReference type="OrthoDB" id="39098at2759"/>
<keyword evidence="7" id="KW-0723">Serine/threonine-protein kinase</keyword>
<dbReference type="AlphaFoldDB" id="A0A9K3LJI0"/>
<dbReference type="InterPro" id="IPR051681">
    <property type="entry name" value="Ser/Thr_Kinases-Pseudokinases"/>
</dbReference>
<dbReference type="PROSITE" id="PS50011">
    <property type="entry name" value="PROTEIN_KINASE_DOM"/>
    <property type="match status" value="1"/>
</dbReference>
<feature type="region of interest" description="Disordered" evidence="5">
    <location>
        <begin position="1"/>
        <end position="30"/>
    </location>
</feature>
<protein>
    <submittedName>
        <fullName evidence="7">Serine/threonine protein kinase</fullName>
    </submittedName>
</protein>
<dbReference type="Pfam" id="PF07714">
    <property type="entry name" value="PK_Tyr_Ser-Thr"/>
    <property type="match status" value="1"/>
</dbReference>
<evidence type="ECO:0000256" key="1">
    <source>
        <dbReference type="ARBA" id="ARBA00022679"/>
    </source>
</evidence>
<evidence type="ECO:0000313" key="7">
    <source>
        <dbReference type="EMBL" id="KAG7362964.1"/>
    </source>
</evidence>
<keyword evidence="3 7" id="KW-0418">Kinase</keyword>
<sequence length="471" mass="52297">MMLLSPHIPHGNGICHSSSSNSSTSSSDTKSVNAHLHCQNNLGSISSPPPYSPASCLDFGRCVASCVAYGRVCPLTAQTAGRAASRKMESIVENSPLFGGLPPSFPKTAPPEDLILGEKLGEGGFCTVHACTMRNEPLDESCAVKFLRREITAVRQNFEHGAADLATEAFFLARLQHPNIVRLRAVAAGSVESNIVSGRETGFFLVVDRLVETLGHRIRRWKQQTEEMPHNLFHRMSKEYKDKQKALLKERLQVAVQIAEVCSYLHGLNVAYRDLKPDNIGFDRDGTLKLFDFGLCKEEKQTIAFEGKYRMTGHTGSRRYMAPEVAKNQPYDKSVDVYSFGVLLWELCSLEKPFSAYCSKKHMTQVILGGERPKMDHAHTAFWPVALQTMLCKCWSSHPEDRPSFDAIKATLEEVMTELSMVHNERTRARSIGSKEDDSKKSPTSPGIKIHPLSNFGGLRARSLGLKRSQS</sequence>
<keyword evidence="1" id="KW-0808">Transferase</keyword>
<name>A0A9K3LJI0_9STRA</name>
<dbReference type="PANTHER" id="PTHR44329:SF288">
    <property type="entry name" value="MITOGEN-ACTIVATED PROTEIN KINASE KINASE KINASE 20"/>
    <property type="match status" value="1"/>
</dbReference>
<organism evidence="7 8">
    <name type="scientific">Nitzschia inconspicua</name>
    <dbReference type="NCBI Taxonomy" id="303405"/>
    <lineage>
        <taxon>Eukaryota</taxon>
        <taxon>Sar</taxon>
        <taxon>Stramenopiles</taxon>
        <taxon>Ochrophyta</taxon>
        <taxon>Bacillariophyta</taxon>
        <taxon>Bacillariophyceae</taxon>
        <taxon>Bacillariophycidae</taxon>
        <taxon>Bacillariales</taxon>
        <taxon>Bacillariaceae</taxon>
        <taxon>Nitzschia</taxon>
    </lineage>
</organism>
<reference evidence="7" key="2">
    <citation type="submission" date="2021-04" db="EMBL/GenBank/DDBJ databases">
        <authorList>
            <person name="Podell S."/>
        </authorList>
    </citation>
    <scope>NUCLEOTIDE SEQUENCE</scope>
    <source>
        <strain evidence="7">Hildebrandi</strain>
    </source>
</reference>
<gene>
    <name evidence="7" type="ORF">IV203_026324</name>
</gene>
<dbReference type="EMBL" id="JAGRRH010000010">
    <property type="protein sequence ID" value="KAG7362964.1"/>
    <property type="molecule type" value="Genomic_DNA"/>
</dbReference>
<dbReference type="GO" id="GO:0005524">
    <property type="term" value="F:ATP binding"/>
    <property type="evidence" value="ECO:0007669"/>
    <property type="project" value="UniProtKB-KW"/>
</dbReference>
<comment type="caution">
    <text evidence="7">The sequence shown here is derived from an EMBL/GenBank/DDBJ whole genome shotgun (WGS) entry which is preliminary data.</text>
</comment>
<feature type="compositionally biased region" description="Basic and acidic residues" evidence="5">
    <location>
        <begin position="423"/>
        <end position="441"/>
    </location>
</feature>
<keyword evidence="8" id="KW-1185">Reference proteome</keyword>
<evidence type="ECO:0000256" key="2">
    <source>
        <dbReference type="ARBA" id="ARBA00022741"/>
    </source>
</evidence>
<dbReference type="GO" id="GO:0004674">
    <property type="term" value="F:protein serine/threonine kinase activity"/>
    <property type="evidence" value="ECO:0007669"/>
    <property type="project" value="UniProtKB-KW"/>
</dbReference>
<proteinExistence type="predicted"/>
<evidence type="ECO:0000256" key="5">
    <source>
        <dbReference type="SAM" id="MobiDB-lite"/>
    </source>
</evidence>
<evidence type="ECO:0000256" key="3">
    <source>
        <dbReference type="ARBA" id="ARBA00022777"/>
    </source>
</evidence>
<keyword evidence="2" id="KW-0547">Nucleotide-binding</keyword>
<accession>A0A9K3LJI0</accession>
<dbReference type="InterPro" id="IPR000719">
    <property type="entry name" value="Prot_kinase_dom"/>
</dbReference>
<reference evidence="7" key="1">
    <citation type="journal article" date="2021" name="Sci. Rep.">
        <title>Diploid genomic architecture of Nitzschia inconspicua, an elite biomass production diatom.</title>
        <authorList>
            <person name="Oliver A."/>
            <person name="Podell S."/>
            <person name="Pinowska A."/>
            <person name="Traller J.C."/>
            <person name="Smith S.R."/>
            <person name="McClure R."/>
            <person name="Beliaev A."/>
            <person name="Bohutskyi P."/>
            <person name="Hill E.A."/>
            <person name="Rabines A."/>
            <person name="Zheng H."/>
            <person name="Allen L.Z."/>
            <person name="Kuo A."/>
            <person name="Grigoriev I.V."/>
            <person name="Allen A.E."/>
            <person name="Hazlebeck D."/>
            <person name="Allen E.E."/>
        </authorList>
    </citation>
    <scope>NUCLEOTIDE SEQUENCE</scope>
    <source>
        <strain evidence="7">Hildebrandi</strain>
    </source>
</reference>
<dbReference type="Proteomes" id="UP000693970">
    <property type="component" value="Unassembled WGS sequence"/>
</dbReference>
<dbReference type="PANTHER" id="PTHR44329">
    <property type="entry name" value="SERINE/THREONINE-PROTEIN KINASE TNNI3K-RELATED"/>
    <property type="match status" value="1"/>
</dbReference>
<feature type="region of interest" description="Disordered" evidence="5">
    <location>
        <begin position="423"/>
        <end position="456"/>
    </location>
</feature>
<dbReference type="SMART" id="SM00220">
    <property type="entry name" value="S_TKc"/>
    <property type="match status" value="1"/>
</dbReference>
<evidence type="ECO:0000256" key="4">
    <source>
        <dbReference type="ARBA" id="ARBA00022840"/>
    </source>
</evidence>